<dbReference type="Pfam" id="PF01769">
    <property type="entry name" value="MgtE"/>
    <property type="match status" value="1"/>
</dbReference>
<evidence type="ECO:0000256" key="8">
    <source>
        <dbReference type="SAM" id="Phobius"/>
    </source>
</evidence>
<feature type="domain" description="SLC41A/MgtE integral membrane" evidence="9">
    <location>
        <begin position="151"/>
        <end position="282"/>
    </location>
</feature>
<dbReference type="EMBL" id="CACSIO010000001">
    <property type="protein sequence ID" value="CAA0080978.1"/>
    <property type="molecule type" value="Genomic_DNA"/>
</dbReference>
<dbReference type="InterPro" id="IPR006667">
    <property type="entry name" value="SLC41_membr_dom"/>
</dbReference>
<dbReference type="SUPFAM" id="SSF161093">
    <property type="entry name" value="MgtE membrane domain-like"/>
    <property type="match status" value="1"/>
</dbReference>
<dbReference type="OrthoDB" id="9790355at2"/>
<evidence type="ECO:0000256" key="5">
    <source>
        <dbReference type="ARBA" id="ARBA00022842"/>
    </source>
</evidence>
<dbReference type="PANTHER" id="PTHR41394">
    <property type="entry name" value="MAGNESIUM TRANSPORTER MGTE"/>
    <property type="match status" value="1"/>
</dbReference>
<gene>
    <name evidence="10" type="ORF">OPDIPICF_00257</name>
</gene>
<keyword evidence="4 8" id="KW-0812">Transmembrane</keyword>
<protein>
    <submittedName>
        <fullName evidence="10">Magnesium transporter MgtE</fullName>
    </submittedName>
</protein>
<keyword evidence="11" id="KW-1185">Reference proteome</keyword>
<reference evidence="10 11" key="1">
    <citation type="submission" date="2019-11" db="EMBL/GenBank/DDBJ databases">
        <authorList>
            <person name="Holert J."/>
        </authorList>
    </citation>
    <scope>NUCLEOTIDE SEQUENCE [LARGE SCALE GENOMIC DNA]</scope>
    <source>
        <strain evidence="10">SB11_3</strain>
    </source>
</reference>
<evidence type="ECO:0000259" key="9">
    <source>
        <dbReference type="Pfam" id="PF01769"/>
    </source>
</evidence>
<sequence length="291" mass="31635">MNLANNALLYTREDAEHQSLMGINAIEIPNGVCTDADCDSVEVLVWIEQLPAEEAVHVLSAMPFGDVRHLLYLMHERGFQRHATDIRRALALDTVNQEPMSMDYMKSGVAAHVKTRIGWIVGLSMMGFLTGMIIQKFEDALSALVILAFYIPVMGDTGGNVGSQAGVMIVRCLATGEVSLHQWREILWKELRVSLVMAGILMGVVMARVLLTGNGYSLPAGISLSMIGVSVSIAMAVQVVTSTLMGAMLPFAARLLRQDPAVLVSPLLTSVSDITGMLIYFYTATWVLGLH</sequence>
<evidence type="ECO:0000256" key="4">
    <source>
        <dbReference type="ARBA" id="ARBA00022692"/>
    </source>
</evidence>
<dbReference type="PANTHER" id="PTHR41394:SF8">
    <property type="entry name" value="MAGNESIUM TRANSPORTER MGTE"/>
    <property type="match status" value="1"/>
</dbReference>
<evidence type="ECO:0000313" key="11">
    <source>
        <dbReference type="Proteomes" id="UP000441399"/>
    </source>
</evidence>
<feature type="transmembrane region" description="Helical" evidence="8">
    <location>
        <begin position="140"/>
        <end position="161"/>
    </location>
</feature>
<keyword evidence="7 8" id="KW-0472">Membrane</keyword>
<keyword evidence="6 8" id="KW-1133">Transmembrane helix</keyword>
<name>A0A5S9MZJ5_9GAMM</name>
<dbReference type="InterPro" id="IPR036739">
    <property type="entry name" value="SLC41_membr_dom_sf"/>
</dbReference>
<comment type="subcellular location">
    <subcellularLocation>
        <location evidence="1">Membrane</location>
        <topology evidence="1">Multi-pass membrane protein</topology>
    </subcellularLocation>
</comment>
<keyword evidence="5" id="KW-0460">Magnesium</keyword>
<dbReference type="GO" id="GO:0016020">
    <property type="term" value="C:membrane"/>
    <property type="evidence" value="ECO:0007669"/>
    <property type="project" value="UniProtKB-SubCell"/>
</dbReference>
<feature type="transmembrane region" description="Helical" evidence="8">
    <location>
        <begin position="117"/>
        <end position="134"/>
    </location>
</feature>
<feature type="transmembrane region" description="Helical" evidence="8">
    <location>
        <begin position="191"/>
        <end position="211"/>
    </location>
</feature>
<organism evidence="10 11">
    <name type="scientific">BD1-7 clade bacterium</name>
    <dbReference type="NCBI Taxonomy" id="2029982"/>
    <lineage>
        <taxon>Bacteria</taxon>
        <taxon>Pseudomonadati</taxon>
        <taxon>Pseudomonadota</taxon>
        <taxon>Gammaproteobacteria</taxon>
        <taxon>Cellvibrionales</taxon>
        <taxon>Spongiibacteraceae</taxon>
        <taxon>BD1-7 clade</taxon>
    </lineage>
</organism>
<feature type="transmembrane region" description="Helical" evidence="8">
    <location>
        <begin position="261"/>
        <end position="282"/>
    </location>
</feature>
<evidence type="ECO:0000256" key="2">
    <source>
        <dbReference type="ARBA" id="ARBA00009749"/>
    </source>
</evidence>
<dbReference type="AlphaFoldDB" id="A0A5S9MZJ5"/>
<feature type="transmembrane region" description="Helical" evidence="8">
    <location>
        <begin position="223"/>
        <end position="249"/>
    </location>
</feature>
<evidence type="ECO:0000256" key="7">
    <source>
        <dbReference type="ARBA" id="ARBA00023136"/>
    </source>
</evidence>
<dbReference type="Gene3D" id="1.10.357.20">
    <property type="entry name" value="SLC41 divalent cation transporters, integral membrane domain"/>
    <property type="match status" value="1"/>
</dbReference>
<keyword evidence="3" id="KW-0813">Transport</keyword>
<evidence type="ECO:0000256" key="6">
    <source>
        <dbReference type="ARBA" id="ARBA00022989"/>
    </source>
</evidence>
<accession>A0A5S9MZJ5</accession>
<proteinExistence type="inferred from homology"/>
<evidence type="ECO:0000256" key="3">
    <source>
        <dbReference type="ARBA" id="ARBA00022448"/>
    </source>
</evidence>
<evidence type="ECO:0000313" key="10">
    <source>
        <dbReference type="EMBL" id="CAA0080978.1"/>
    </source>
</evidence>
<comment type="similarity">
    <text evidence="2">Belongs to the SLC41A transporter family.</text>
</comment>
<dbReference type="Proteomes" id="UP000441399">
    <property type="component" value="Unassembled WGS sequence"/>
</dbReference>
<dbReference type="GO" id="GO:0008324">
    <property type="term" value="F:monoatomic cation transmembrane transporter activity"/>
    <property type="evidence" value="ECO:0007669"/>
    <property type="project" value="InterPro"/>
</dbReference>
<evidence type="ECO:0000256" key="1">
    <source>
        <dbReference type="ARBA" id="ARBA00004141"/>
    </source>
</evidence>